<dbReference type="Proteomes" id="UP000436181">
    <property type="component" value="Unassembled WGS sequence"/>
</dbReference>
<keyword evidence="5" id="KW-1185">Reference proteome</keyword>
<dbReference type="InterPro" id="IPR001650">
    <property type="entry name" value="Helicase_C-like"/>
</dbReference>
<dbReference type="PANTHER" id="PTHR45629">
    <property type="entry name" value="SNF2/RAD54 FAMILY MEMBER"/>
    <property type="match status" value="1"/>
</dbReference>
<dbReference type="InterPro" id="IPR050496">
    <property type="entry name" value="SNF2_RAD54_helicase_repair"/>
</dbReference>
<dbReference type="CDD" id="cd18793">
    <property type="entry name" value="SF2_C_SNF"/>
    <property type="match status" value="1"/>
</dbReference>
<dbReference type="Pfam" id="PF12419">
    <property type="entry name" value="DUF3670"/>
    <property type="match status" value="1"/>
</dbReference>
<keyword evidence="4" id="KW-0547">Nucleotide-binding</keyword>
<organism evidence="4 5">
    <name type="scientific">Corynebacterium zhongnanshanii</name>
    <dbReference type="NCBI Taxonomy" id="2768834"/>
    <lineage>
        <taxon>Bacteria</taxon>
        <taxon>Bacillati</taxon>
        <taxon>Actinomycetota</taxon>
        <taxon>Actinomycetes</taxon>
        <taxon>Mycobacteriales</taxon>
        <taxon>Corynebacteriaceae</taxon>
        <taxon>Corynebacterium</taxon>
    </lineage>
</organism>
<dbReference type="Pfam" id="PF00271">
    <property type="entry name" value="Helicase_C"/>
    <property type="match status" value="1"/>
</dbReference>
<comment type="caution">
    <text evidence="4">The sequence shown here is derived from an EMBL/GenBank/DDBJ whole genome shotgun (WGS) entry which is preliminary data.</text>
</comment>
<dbReference type="InterPro" id="IPR000330">
    <property type="entry name" value="SNF2_N"/>
</dbReference>
<proteinExistence type="predicted"/>
<reference evidence="4 5" key="1">
    <citation type="submission" date="2019-10" db="EMBL/GenBank/DDBJ databases">
        <title>Corynebacterium sp novel species isolated from the respiratory tract of Marmot.</title>
        <authorList>
            <person name="Zhang G."/>
        </authorList>
    </citation>
    <scope>NUCLEOTIDE SEQUENCE [LARGE SCALE GENOMIC DNA]</scope>
    <source>
        <strain evidence="4 5">336</strain>
    </source>
</reference>
<keyword evidence="1" id="KW-0378">Hydrolase</keyword>
<evidence type="ECO:0000313" key="5">
    <source>
        <dbReference type="Proteomes" id="UP000436181"/>
    </source>
</evidence>
<dbReference type="InterPro" id="IPR014001">
    <property type="entry name" value="Helicase_ATP-bd"/>
</dbReference>
<evidence type="ECO:0000313" key="4">
    <source>
        <dbReference type="EMBL" id="KAB3523197.1"/>
    </source>
</evidence>
<dbReference type="InterPro" id="IPR022138">
    <property type="entry name" value="DUF3670"/>
</dbReference>
<dbReference type="SMART" id="SM00487">
    <property type="entry name" value="DEXDc"/>
    <property type="match status" value="1"/>
</dbReference>
<keyword evidence="4" id="KW-0347">Helicase</keyword>
<dbReference type="Pfam" id="PF00176">
    <property type="entry name" value="SNF2-rel_dom"/>
    <property type="match status" value="1"/>
</dbReference>
<dbReference type="PANTHER" id="PTHR45629:SF7">
    <property type="entry name" value="DNA EXCISION REPAIR PROTEIN ERCC-6-RELATED"/>
    <property type="match status" value="1"/>
</dbReference>
<dbReference type="PROSITE" id="PS51194">
    <property type="entry name" value="HELICASE_CTER"/>
    <property type="match status" value="1"/>
</dbReference>
<dbReference type="Gene3D" id="3.40.50.10810">
    <property type="entry name" value="Tandem AAA-ATPase domain"/>
    <property type="match status" value="1"/>
</dbReference>
<dbReference type="Gene3D" id="3.40.50.300">
    <property type="entry name" value="P-loop containing nucleotide triphosphate hydrolases"/>
    <property type="match status" value="1"/>
</dbReference>
<dbReference type="InterPro" id="IPR038718">
    <property type="entry name" value="SNF2-like_sf"/>
</dbReference>
<dbReference type="PROSITE" id="PS51192">
    <property type="entry name" value="HELICASE_ATP_BIND_1"/>
    <property type="match status" value="1"/>
</dbReference>
<dbReference type="EMBL" id="WBZJ01000001">
    <property type="protein sequence ID" value="KAB3523197.1"/>
    <property type="molecule type" value="Genomic_DNA"/>
</dbReference>
<dbReference type="GO" id="GO:0004386">
    <property type="term" value="F:helicase activity"/>
    <property type="evidence" value="ECO:0007669"/>
    <property type="project" value="UniProtKB-KW"/>
</dbReference>
<protein>
    <submittedName>
        <fullName evidence="4">DEAD/DEAH box helicase</fullName>
    </submittedName>
</protein>
<dbReference type="InterPro" id="IPR049730">
    <property type="entry name" value="SNF2/RAD54-like_C"/>
</dbReference>
<name>A0ABQ6VFK2_9CORY</name>
<feature type="domain" description="Helicase ATP-binding" evidence="2">
    <location>
        <begin position="539"/>
        <end position="708"/>
    </location>
</feature>
<sequence>MSYTHLVHAFAPASGGIHVWVEQVDGHSVVLDPRTLDRTSLPHELFELVISRPRRRRGMHTLASPKGRIVEIQVPTLAFTPQESVALMTALCSYINTAATESEGKTPEEIGLSPEILYLCDLFAFADSLVRSGRIMFRTDLVERTWYPRWVVSAAGDHHRVIERFERVLPGVLSRNGTDVHAVLDDFIHWIAVEHLGRAQGLHEDLSVEFVEALATGTESSRVSSRTMEALAEWRRSAARKATELTLMLSSPQDTVENMEKRHWRLGFALSTNGGPVTPLVAAETPEQTRTMVARFVDDLVKAWPELRPALDAVYVWAQPGWWIPGSDIVTGDPLRDRMVAIGLTLDQVAELLDTRAAELKSRGINVMIPREWIAQRPSVRIRTTAVGDGPGSGKLGLDQLMNFSVSISLNGQAVDERVAREMVNSASSIVKINGKYVHLDQTTLRRARQWMDALKESAKERSGQQDLAAVTVRDVLEANAASQDDREDEHEFTVITDGWVDQLLTHDNRVEPPQNIELPETVVTPLREHQLRGVKWLAWMLQHNLGAILADDMGLGKTLQILALVAWEKAHRAEEGQASVTTLVIAPTSVLNAWVREARTHVPSLKILVDHGPRAPESLAMDEQAPEEAPDIVLTTYGRVARNPERYRGQRWGRVVADEAQAIKNPNTKQSRAVRSIDAYHHIALSGTPVENKLADLYALMDFANPGILGSAPAFQNRLAIPIERYQDPDATARLRNLVQPFILRRLKTDEEVGLDLPPKQEIVETIALTAEQAALYEAYISRLEEDMQRGTTGRRAMILGALVRIKQICNHPVHFTQDGSGILKDGKHRSHRVERIFEILEQARVDGRKALLFTQFPTFGSLLIPEMEQHFGMKIPMLHGGLTRAQRARLVEDFQSPDGPQFMVLSVKAGGTGITLTEASVVIHIDRWWNPAVEDQATDRAYRIGQNKDVTVYKLVAQGTLDERINDLIMGKRELASTVVGAGEGWIADLSDAELSELWTLRTGSDEPLHRFKRGGEDSGH</sequence>
<feature type="domain" description="Helicase C-terminal" evidence="3">
    <location>
        <begin position="834"/>
        <end position="993"/>
    </location>
</feature>
<dbReference type="InterPro" id="IPR027417">
    <property type="entry name" value="P-loop_NTPase"/>
</dbReference>
<evidence type="ECO:0000259" key="2">
    <source>
        <dbReference type="PROSITE" id="PS51192"/>
    </source>
</evidence>
<accession>A0ABQ6VFK2</accession>
<dbReference type="RefSeq" id="WP_151843970.1">
    <property type="nucleotide sequence ID" value="NZ_WBZJ01000001.1"/>
</dbReference>
<evidence type="ECO:0000256" key="1">
    <source>
        <dbReference type="ARBA" id="ARBA00022801"/>
    </source>
</evidence>
<dbReference type="SMART" id="SM00490">
    <property type="entry name" value="HELICc"/>
    <property type="match status" value="1"/>
</dbReference>
<keyword evidence="4" id="KW-0067">ATP-binding</keyword>
<gene>
    <name evidence="4" type="ORF">F8377_03370</name>
</gene>
<dbReference type="SUPFAM" id="SSF52540">
    <property type="entry name" value="P-loop containing nucleoside triphosphate hydrolases"/>
    <property type="match status" value="2"/>
</dbReference>
<evidence type="ECO:0000259" key="3">
    <source>
        <dbReference type="PROSITE" id="PS51194"/>
    </source>
</evidence>